<dbReference type="PANTHER" id="PTHR34567">
    <property type="entry name" value="FK506-BINDING-LIKE PROTEIN"/>
    <property type="match status" value="1"/>
</dbReference>
<dbReference type="KEGG" id="pda:120108735"/>
<reference evidence="2" key="1">
    <citation type="submission" date="2025-08" db="UniProtKB">
        <authorList>
            <consortium name="RefSeq"/>
        </authorList>
    </citation>
    <scope>IDENTIFICATION</scope>
    <source>
        <tissue evidence="2">Young leaves</tissue>
    </source>
</reference>
<gene>
    <name evidence="2" type="primary">LOC120108735</name>
</gene>
<dbReference type="GeneID" id="120108735"/>
<dbReference type="AlphaFoldDB" id="A0A8B8ZYB9"/>
<dbReference type="Proteomes" id="UP000228380">
    <property type="component" value="Unplaced"/>
</dbReference>
<dbReference type="RefSeq" id="XP_038978362.1">
    <property type="nucleotide sequence ID" value="XM_039122434.1"/>
</dbReference>
<accession>A0A8B8ZYB9</accession>
<keyword evidence="1" id="KW-1185">Reference proteome</keyword>
<proteinExistence type="predicted"/>
<dbReference type="OrthoDB" id="1899291at2759"/>
<protein>
    <submittedName>
        <fullName evidence="2">Uncharacterized protein LOC120108735</fullName>
    </submittedName>
</protein>
<dbReference type="PANTHER" id="PTHR34567:SF3">
    <property type="entry name" value="FK506-BINDING-LIKE PROTEIN"/>
    <property type="match status" value="1"/>
</dbReference>
<name>A0A8B8ZYB9_PHODC</name>
<evidence type="ECO:0000313" key="2">
    <source>
        <dbReference type="RefSeq" id="XP_038978362.1"/>
    </source>
</evidence>
<sequence length="324" mass="35445">MGWYDDIVKWNDSAGEEAFRNAKARYWAEINGLHCNLPLPDPDMHIDMVSDDAYIDPQLVEDLEDVYKQPSGASSPGGSSSVADKPILATGWFQSKDPGLHECHIPSVVGDSDDLFPMNDTKPEPHTVNAECGDASKLVSRDEGSGENGNSLNMPIPTVADELVPMIGWIDIKDIVPEGWGDDTEAEPVNGDNNTNSGNAANFIEWIDIKDIVPDGWGDDTEAEPVNGDNNGNAANSISWDKVSDNYVGSKNSGWGSRAVQDSCNVSNQSSVWDGGVLRDGSWVNQGGCSWGHWENKTNGRKRNRNRFGSRYANLRFQGEDRRT</sequence>
<organism evidence="1 2">
    <name type="scientific">Phoenix dactylifera</name>
    <name type="common">Date palm</name>
    <dbReference type="NCBI Taxonomy" id="42345"/>
    <lineage>
        <taxon>Eukaryota</taxon>
        <taxon>Viridiplantae</taxon>
        <taxon>Streptophyta</taxon>
        <taxon>Embryophyta</taxon>
        <taxon>Tracheophyta</taxon>
        <taxon>Spermatophyta</taxon>
        <taxon>Magnoliopsida</taxon>
        <taxon>Liliopsida</taxon>
        <taxon>Arecaceae</taxon>
        <taxon>Coryphoideae</taxon>
        <taxon>Phoeniceae</taxon>
        <taxon>Phoenix</taxon>
    </lineage>
</organism>
<evidence type="ECO:0000313" key="1">
    <source>
        <dbReference type="Proteomes" id="UP000228380"/>
    </source>
</evidence>